<sequence>MTPIKVQLTNILHNYIYYSSIINSEAFIHCFNTFYNNIYINYYIVLIERLKWYYKRF</sequence>
<proteinExistence type="predicted"/>
<dbReference type="EMBL" id="BK016265">
    <property type="protein sequence ID" value="DAG06021.1"/>
    <property type="molecule type" value="Genomic_DNA"/>
</dbReference>
<accession>A0A8S5VGY4</accession>
<protein>
    <submittedName>
        <fullName evidence="1">Uncharacterized protein</fullName>
    </submittedName>
</protein>
<name>A0A8S5VGY4_9CAUD</name>
<reference evidence="1" key="1">
    <citation type="journal article" date="2021" name="Proc. Natl. Acad. Sci. U.S.A.">
        <title>A Catalog of Tens of Thousands of Viruses from Human Metagenomes Reveals Hidden Associations with Chronic Diseases.</title>
        <authorList>
            <person name="Tisza M.J."/>
            <person name="Buck C.B."/>
        </authorList>
    </citation>
    <scope>NUCLEOTIDE SEQUENCE</scope>
    <source>
        <strain evidence="1">CtkfK18</strain>
    </source>
</reference>
<evidence type="ECO:0000313" key="1">
    <source>
        <dbReference type="EMBL" id="DAG06021.1"/>
    </source>
</evidence>
<organism evidence="1">
    <name type="scientific">Myoviridae sp. ctkfK18</name>
    <dbReference type="NCBI Taxonomy" id="2825165"/>
    <lineage>
        <taxon>Viruses</taxon>
        <taxon>Duplodnaviria</taxon>
        <taxon>Heunggongvirae</taxon>
        <taxon>Uroviricota</taxon>
        <taxon>Caudoviricetes</taxon>
    </lineage>
</organism>